<comment type="similarity">
    <text evidence="12">Belongs to the GPI family.</text>
</comment>
<dbReference type="GO" id="GO:0006098">
    <property type="term" value="P:pentose-phosphate shunt"/>
    <property type="evidence" value="ECO:0007669"/>
    <property type="project" value="UniProtKB-UniRule"/>
</dbReference>
<evidence type="ECO:0000256" key="8">
    <source>
        <dbReference type="ARBA" id="ARBA00023126"/>
    </source>
</evidence>
<dbReference type="GO" id="GO:0006096">
    <property type="term" value="P:glycolytic process"/>
    <property type="evidence" value="ECO:0007669"/>
    <property type="project" value="UniProtKB-UniPathway"/>
</dbReference>
<organism evidence="13 14">
    <name type="scientific">Komagataeibacter europaeus NBRC 3261</name>
    <dbReference type="NCBI Taxonomy" id="1234669"/>
    <lineage>
        <taxon>Bacteria</taxon>
        <taxon>Pseudomonadati</taxon>
        <taxon>Pseudomonadota</taxon>
        <taxon>Alphaproteobacteria</taxon>
        <taxon>Acetobacterales</taxon>
        <taxon>Acetobacteraceae</taxon>
        <taxon>Komagataeibacter</taxon>
    </lineage>
</organism>
<comment type="similarity">
    <text evidence="4 11">Belongs to the transaldolase family. Type 2 subfamily.</text>
</comment>
<dbReference type="PROSITE" id="PS51463">
    <property type="entry name" value="P_GLUCOSE_ISOMERASE_3"/>
    <property type="match status" value="1"/>
</dbReference>
<evidence type="ECO:0000256" key="4">
    <source>
        <dbReference type="ARBA" id="ARBA00008426"/>
    </source>
</evidence>
<dbReference type="InterPro" id="IPR018225">
    <property type="entry name" value="Transaldolase_AS"/>
</dbReference>
<dbReference type="UniPathway" id="UPA00109">
    <property type="reaction ID" value="UER00181"/>
</dbReference>
<reference evidence="13 14" key="1">
    <citation type="submission" date="2012-11" db="EMBL/GenBank/DDBJ databases">
        <title>Whole genome sequence of Gluconacetobacter europaeus NBRC3261.</title>
        <authorList>
            <person name="Azuma Y."/>
            <person name="Higashiura N."/>
            <person name="Hirakawa H."/>
            <person name="Matsushita K."/>
        </authorList>
    </citation>
    <scope>NUCLEOTIDE SEQUENCE [LARGE SCALE GENOMIC DNA]</scope>
    <source>
        <strain evidence="13 14">NBRC 3261</strain>
    </source>
</reference>
<dbReference type="PANTHER" id="PTHR10683">
    <property type="entry name" value="TRANSALDOLASE"/>
    <property type="match status" value="1"/>
</dbReference>
<dbReference type="PROSITE" id="PS01054">
    <property type="entry name" value="TRANSALDOLASE_1"/>
    <property type="match status" value="1"/>
</dbReference>
<dbReference type="Gene3D" id="3.40.50.10490">
    <property type="entry name" value="Glucose-6-phosphate isomerase like protein, domain 1"/>
    <property type="match status" value="3"/>
</dbReference>
<evidence type="ECO:0000313" key="13">
    <source>
        <dbReference type="EMBL" id="GAN97779.1"/>
    </source>
</evidence>
<dbReference type="GO" id="GO:0004801">
    <property type="term" value="F:transaldolase activity"/>
    <property type="evidence" value="ECO:0007669"/>
    <property type="project" value="UniProtKB-UniRule"/>
</dbReference>
<evidence type="ECO:0000256" key="2">
    <source>
        <dbReference type="ARBA" id="ARBA00004496"/>
    </source>
</evidence>
<dbReference type="NCBIfam" id="NF007080">
    <property type="entry name" value="PRK09533.1"/>
    <property type="match status" value="1"/>
</dbReference>
<comment type="pathway">
    <text evidence="3 11">Carbohydrate degradation; pentose phosphate pathway; D-glyceraldehyde 3-phosphate and beta-D-fructose 6-phosphate from D-ribose 5-phosphate and D-xylulose 5-phosphate (non-oxidative stage): step 2/3.</text>
</comment>
<evidence type="ECO:0000313" key="14">
    <source>
        <dbReference type="Proteomes" id="UP000032675"/>
    </source>
</evidence>
<dbReference type="Gene3D" id="3.20.20.70">
    <property type="entry name" value="Aldolase class I"/>
    <property type="match status" value="1"/>
</dbReference>
<dbReference type="GO" id="GO:0006094">
    <property type="term" value="P:gluconeogenesis"/>
    <property type="evidence" value="ECO:0007669"/>
    <property type="project" value="UniProtKB-KW"/>
</dbReference>
<dbReference type="HAMAP" id="MF_00493">
    <property type="entry name" value="Transaldolase_2"/>
    <property type="match status" value="1"/>
</dbReference>
<evidence type="ECO:0000256" key="5">
    <source>
        <dbReference type="ARBA" id="ARBA00013151"/>
    </source>
</evidence>
<comment type="catalytic activity">
    <reaction evidence="12">
        <text>alpha-D-glucose 6-phosphate = beta-D-fructose 6-phosphate</text>
        <dbReference type="Rhea" id="RHEA:11816"/>
        <dbReference type="ChEBI" id="CHEBI:57634"/>
        <dbReference type="ChEBI" id="CHEBI:58225"/>
        <dbReference type="EC" id="5.3.1.9"/>
    </reaction>
</comment>
<evidence type="ECO:0000256" key="7">
    <source>
        <dbReference type="ARBA" id="ARBA00022679"/>
    </source>
</evidence>
<dbReference type="RefSeq" id="WP_048852184.1">
    <property type="nucleotide sequence ID" value="NZ_BANI01000217.1"/>
</dbReference>
<comment type="catalytic activity">
    <reaction evidence="10 11">
        <text>D-sedoheptulose 7-phosphate + D-glyceraldehyde 3-phosphate = D-erythrose 4-phosphate + beta-D-fructose 6-phosphate</text>
        <dbReference type="Rhea" id="RHEA:17053"/>
        <dbReference type="ChEBI" id="CHEBI:16897"/>
        <dbReference type="ChEBI" id="CHEBI:57483"/>
        <dbReference type="ChEBI" id="CHEBI:57634"/>
        <dbReference type="ChEBI" id="CHEBI:59776"/>
        <dbReference type="EC" id="2.2.1.2"/>
    </reaction>
</comment>
<dbReference type="Proteomes" id="UP000032675">
    <property type="component" value="Unassembled WGS sequence"/>
</dbReference>
<keyword evidence="9 11" id="KW-0704">Schiff base</keyword>
<dbReference type="InterPro" id="IPR013785">
    <property type="entry name" value="Aldolase_TIM"/>
</dbReference>
<dbReference type="UniPathway" id="UPA00115">
    <property type="reaction ID" value="UER00414"/>
</dbReference>
<dbReference type="PRINTS" id="PR00662">
    <property type="entry name" value="G6PISOMERASE"/>
</dbReference>
<dbReference type="Pfam" id="PF00923">
    <property type="entry name" value="TAL_FSA"/>
    <property type="match status" value="1"/>
</dbReference>
<name>A0A0D6Q2X1_KOMEU</name>
<evidence type="ECO:0000256" key="1">
    <source>
        <dbReference type="ARBA" id="ARBA00003518"/>
    </source>
</evidence>
<dbReference type="NCBIfam" id="TIGR00876">
    <property type="entry name" value="tal_mycobact"/>
    <property type="match status" value="1"/>
</dbReference>
<comment type="pathway">
    <text evidence="12">Carbohydrate degradation; glycolysis; D-glyceraldehyde 3-phosphate and glycerone phosphate from D-glucose: step 2/4.</text>
</comment>
<protein>
    <recommendedName>
        <fullName evidence="5 11">Transaldolase</fullName>
        <ecNumber evidence="5 11">2.2.1.2</ecNumber>
    </recommendedName>
</protein>
<keyword evidence="7 11" id="KW-0808">Transferase</keyword>
<proteinExistence type="inferred from homology"/>
<comment type="subcellular location">
    <subcellularLocation>
        <location evidence="2 11">Cytoplasm</location>
    </subcellularLocation>
</comment>
<comment type="caution">
    <text evidence="13">The sequence shown here is derived from an EMBL/GenBank/DDBJ whole genome shotgun (WGS) entry which is preliminary data.</text>
</comment>
<dbReference type="NCBIfam" id="NF002881">
    <property type="entry name" value="PRK03343.1"/>
    <property type="match status" value="1"/>
</dbReference>
<evidence type="ECO:0000256" key="9">
    <source>
        <dbReference type="ARBA" id="ARBA00023270"/>
    </source>
</evidence>
<accession>A0A0D6Q2X1</accession>
<dbReference type="PANTHER" id="PTHR10683:SF31">
    <property type="entry name" value="TRANSALDOLASE"/>
    <property type="match status" value="1"/>
</dbReference>
<dbReference type="InterPro" id="IPR046348">
    <property type="entry name" value="SIS_dom_sf"/>
</dbReference>
<keyword evidence="12 13" id="KW-0413">Isomerase</keyword>
<evidence type="ECO:0000256" key="11">
    <source>
        <dbReference type="HAMAP-Rule" id="MF_00493"/>
    </source>
</evidence>
<keyword evidence="12" id="KW-0312">Gluconeogenesis</keyword>
<gene>
    <name evidence="11" type="primary">tal</name>
    <name evidence="13" type="ORF">Geu3261_0255_003</name>
</gene>
<dbReference type="GO" id="GO:0097367">
    <property type="term" value="F:carbohydrate derivative binding"/>
    <property type="evidence" value="ECO:0007669"/>
    <property type="project" value="InterPro"/>
</dbReference>
<keyword evidence="8 11" id="KW-0570">Pentose shunt</keyword>
<dbReference type="Pfam" id="PF00342">
    <property type="entry name" value="PGI"/>
    <property type="match status" value="1"/>
</dbReference>
<dbReference type="EC" id="2.2.1.2" evidence="5 11"/>
<dbReference type="GO" id="GO:0005737">
    <property type="term" value="C:cytoplasm"/>
    <property type="evidence" value="ECO:0007669"/>
    <property type="project" value="UniProtKB-SubCell"/>
</dbReference>
<dbReference type="InterPro" id="IPR001672">
    <property type="entry name" value="G6P_Isomerase"/>
</dbReference>
<dbReference type="EMBL" id="BANI01000217">
    <property type="protein sequence ID" value="GAN97779.1"/>
    <property type="molecule type" value="Genomic_DNA"/>
</dbReference>
<feature type="active site" description="Schiff-base intermediate with substrate" evidence="11">
    <location>
        <position position="151"/>
    </location>
</feature>
<dbReference type="InterPro" id="IPR001585">
    <property type="entry name" value="TAL/FSA"/>
</dbReference>
<keyword evidence="6 11" id="KW-0963">Cytoplasm</keyword>
<sequence length="955" mass="103991">MTAYDAGTSEAANPLKQLARFGQSPWLDFIQRSYTESGKLKKLVEEDGLKGVTSNPSIFQKAMGHGTDYDPQIRQILEHQIVDAGTLYETLAIHDIRAAAKVLHPVYEQTAKVDGYVSLEVSPYLARDTGATIAEARRLWLAVGAPNLMIKIPGTDEGAPAVQAAIAAGINVNVTLLFSLNAYKKVVEAYIAGLEERLARGESVTGIASVASFFVSRIDVKIDREIDDRVAAGDKDAAALKALRGKVAIANAKQAYEYWQDVVKSARWQKLAQAGAMPQRLLWASTSTKDKTFSDVLYVDGLIGPETVNTIPPATFDDFRDHGKVAQTLTQDVAGANKVISEARRLGLDLDGVTRTLVDEGVRGFEDAFDALLGSIAAKQAAFLGSKLTTTTLNLPADLDAAVKAELETWRTQGNVRRLWDRDATLWTGHDEARWLKWLSIVDDQLLDLAKFEEFQAEVKARGFRDALLLGMGGSSLGPEVLSVTFGRHEGFPHLYVLDSTDPQQIRDFQDRIDISKTLFIVSSKSGGTLEPNILKAYFFDQAKKVLGEQAGSHFITVTDPGSHMEDVAKKDKFWKIFYGNKQIGGRYSVLSDFGMVPAAVAGLPLKRLLDSALRGEKSCAASVPPAQNPGVVLGSVLGVAARSFGRDKVTLLASPAIYDMGAWLEQLLAESTGKDGKGLIPIDGETAGPASVYGRDRVFIYLRLSEKPCEKQDEAFKKLIAAGEPVVTIELHDRYQIAEEFFRWEFATAVAGSIIGINAFNQPDVEASKIETKKITTAYNETGRLPPYEPFARDGSLAFYADPKNAAALRVGHTAEGILKAHFARGRAGDYVALLAYIDRDTATREWLQQVRLSVRDGLKLATAAEFGPRFQHSTGQAYKGGPNTGVFLQITCDDEVSLPVPGEKYTFSIVKEAQARGDLEVLGERGRRALRVHIHGDLKSGLEKLAQAITAAV</sequence>
<dbReference type="CDD" id="cd00955">
    <property type="entry name" value="Transaldolase_like"/>
    <property type="match status" value="1"/>
</dbReference>
<evidence type="ECO:0000256" key="12">
    <source>
        <dbReference type="RuleBase" id="RU000612"/>
    </source>
</evidence>
<dbReference type="SUPFAM" id="SSF53697">
    <property type="entry name" value="SIS domain"/>
    <property type="match status" value="1"/>
</dbReference>
<keyword evidence="12" id="KW-0324">Glycolysis</keyword>
<dbReference type="AlphaFoldDB" id="A0A0D6Q2X1"/>
<dbReference type="SUPFAM" id="SSF51569">
    <property type="entry name" value="Aldolase"/>
    <property type="match status" value="1"/>
</dbReference>
<dbReference type="GO" id="GO:0004347">
    <property type="term" value="F:glucose-6-phosphate isomerase activity"/>
    <property type="evidence" value="ECO:0007669"/>
    <property type="project" value="UniProtKB-EC"/>
</dbReference>
<evidence type="ECO:0000256" key="3">
    <source>
        <dbReference type="ARBA" id="ARBA00004857"/>
    </source>
</evidence>
<evidence type="ECO:0000256" key="6">
    <source>
        <dbReference type="ARBA" id="ARBA00022490"/>
    </source>
</evidence>
<comment type="function">
    <text evidence="1 11">Transaldolase is important for the balance of metabolites in the pentose-phosphate pathway.</text>
</comment>
<evidence type="ECO:0000256" key="10">
    <source>
        <dbReference type="ARBA" id="ARBA00048810"/>
    </source>
</evidence>
<dbReference type="InterPro" id="IPR004732">
    <property type="entry name" value="Transaldolase_2"/>
</dbReference>